<dbReference type="Proteomes" id="UP000245946">
    <property type="component" value="Unassembled WGS sequence"/>
</dbReference>
<dbReference type="GeneID" id="37266610"/>
<evidence type="ECO:0000313" key="2">
    <source>
        <dbReference type="Proteomes" id="UP000245946"/>
    </source>
</evidence>
<dbReference type="EMBL" id="KZ819302">
    <property type="protein sequence ID" value="PWN95843.1"/>
    <property type="molecule type" value="Genomic_DNA"/>
</dbReference>
<accession>A0A316Z6Q9</accession>
<reference evidence="1 2" key="1">
    <citation type="journal article" date="2018" name="Mol. Biol. Evol.">
        <title>Broad Genomic Sampling Reveals a Smut Pathogenic Ancestry of the Fungal Clade Ustilaginomycotina.</title>
        <authorList>
            <person name="Kijpornyongpan T."/>
            <person name="Mondo S.J."/>
            <person name="Barry K."/>
            <person name="Sandor L."/>
            <person name="Lee J."/>
            <person name="Lipzen A."/>
            <person name="Pangilinan J."/>
            <person name="LaButti K."/>
            <person name="Hainaut M."/>
            <person name="Henrissat B."/>
            <person name="Grigoriev I.V."/>
            <person name="Spatafora J.W."/>
            <person name="Aime M.C."/>
        </authorList>
    </citation>
    <scope>NUCLEOTIDE SEQUENCE [LARGE SCALE GENOMIC DNA]</scope>
    <source>
        <strain evidence="1 2">MCA 4186</strain>
    </source>
</reference>
<dbReference type="RefSeq" id="XP_025596122.1">
    <property type="nucleotide sequence ID" value="XM_025739064.1"/>
</dbReference>
<evidence type="ECO:0000313" key="1">
    <source>
        <dbReference type="EMBL" id="PWN95843.1"/>
    </source>
</evidence>
<dbReference type="AlphaFoldDB" id="A0A316Z6Q9"/>
<gene>
    <name evidence="1" type="ORF">FA09DRAFT_127449</name>
</gene>
<protein>
    <submittedName>
        <fullName evidence="1">Uncharacterized protein</fullName>
    </submittedName>
</protein>
<sequence length="89" mass="9034">MPHITSPSRSSSCHKCPRAHALPVSCLSCSSRPECGSGAANGAADRQHSALLSPALLVACSSALAGGAAVCKRGVSAACPMAQRRVYER</sequence>
<proteinExistence type="predicted"/>
<organism evidence="1 2">
    <name type="scientific">Tilletiopsis washingtonensis</name>
    <dbReference type="NCBI Taxonomy" id="58919"/>
    <lineage>
        <taxon>Eukaryota</taxon>
        <taxon>Fungi</taxon>
        <taxon>Dikarya</taxon>
        <taxon>Basidiomycota</taxon>
        <taxon>Ustilaginomycotina</taxon>
        <taxon>Exobasidiomycetes</taxon>
        <taxon>Entylomatales</taxon>
        <taxon>Entylomatales incertae sedis</taxon>
        <taxon>Tilletiopsis</taxon>
    </lineage>
</organism>
<name>A0A316Z6Q9_9BASI</name>
<keyword evidence="2" id="KW-1185">Reference proteome</keyword>